<feature type="transmembrane region" description="Helical" evidence="2">
    <location>
        <begin position="361"/>
        <end position="387"/>
    </location>
</feature>
<evidence type="ECO:0000259" key="3">
    <source>
        <dbReference type="Pfam" id="PF01970"/>
    </source>
</evidence>
<organism evidence="4 5">
    <name type="scientific">Streptomyces montanisoli</name>
    <dbReference type="NCBI Taxonomy" id="2798581"/>
    <lineage>
        <taxon>Bacteria</taxon>
        <taxon>Bacillati</taxon>
        <taxon>Actinomycetota</taxon>
        <taxon>Actinomycetes</taxon>
        <taxon>Kitasatosporales</taxon>
        <taxon>Streptomycetaceae</taxon>
        <taxon>Streptomyces</taxon>
    </lineage>
</organism>
<evidence type="ECO:0000313" key="4">
    <source>
        <dbReference type="EMBL" id="MBP0457730.1"/>
    </source>
</evidence>
<gene>
    <name evidence="4" type="ORF">JFN87_09485</name>
</gene>
<dbReference type="PANTHER" id="PTHR35342">
    <property type="entry name" value="TRICARBOXYLIC TRANSPORT PROTEIN"/>
    <property type="match status" value="1"/>
</dbReference>
<feature type="transmembrane region" description="Helical" evidence="2">
    <location>
        <begin position="326"/>
        <end position="349"/>
    </location>
</feature>
<feature type="transmembrane region" description="Helical" evidence="2">
    <location>
        <begin position="264"/>
        <end position="284"/>
    </location>
</feature>
<dbReference type="PANTHER" id="PTHR35342:SF5">
    <property type="entry name" value="TRICARBOXYLIC TRANSPORT PROTEIN"/>
    <property type="match status" value="1"/>
</dbReference>
<feature type="transmembrane region" description="Helical" evidence="2">
    <location>
        <begin position="40"/>
        <end position="64"/>
    </location>
</feature>
<dbReference type="EMBL" id="JAGIQL010000027">
    <property type="protein sequence ID" value="MBP0457730.1"/>
    <property type="molecule type" value="Genomic_DNA"/>
</dbReference>
<dbReference type="Proteomes" id="UP000670475">
    <property type="component" value="Unassembled WGS sequence"/>
</dbReference>
<sequence length="537" mass="54897">MIHGLLSGLSGLLDPYTLLLLLLGTLVGTLVGAIPGLGGAVLLTLLLPFIYGMPIVPALALLLAAHTGIYFSGSVTAILFNTPGAPESAATTFDGYAMTRRGQPARALGISATATTIGGWVGVLLLAVLIPFMSKLATLFHASEYLALAVLAIVLIGQMRAGSVTKGLLSGALGLMASFVGFDPITGVQRFTGGQQSLYDGINITAAALGLFALSEMIRIYGTGRRSLSESGGGAIRKGGTPGNRVVLGVRDVLDHPWLTIRSAILGTALGIVPGIGGIAANFISYGQAMKTSKHPERFGQGTPEGIIAPESSSISKEAGALLPTVALGVPGGVGMAVLLSGFTILGIVPGPAMLEDHVDAVWAMALVIGVGSLLASLTGLGLAPFLARLAKVPGRTLVPFVVALGFLGVFAASDEAAQVAVMVAFGVAGYLMTRFGYSLPAAMIGFILGKVVENNLYLVSQLQGWGSLHRPITDILLAITLLSLFGPLLRRGLRLVSPRRAGRAAPAGSAPPVVDVDDDEAGAEPASRTSKAGDKR</sequence>
<feature type="transmembrane region" description="Helical" evidence="2">
    <location>
        <begin position="393"/>
        <end position="413"/>
    </location>
</feature>
<dbReference type="Pfam" id="PF01970">
    <property type="entry name" value="TctA"/>
    <property type="match status" value="1"/>
</dbReference>
<keyword evidence="2" id="KW-0472">Membrane</keyword>
<keyword evidence="2" id="KW-1133">Transmembrane helix</keyword>
<feature type="transmembrane region" description="Helical" evidence="2">
    <location>
        <begin position="164"/>
        <end position="182"/>
    </location>
</feature>
<feature type="transmembrane region" description="Helical" evidence="2">
    <location>
        <begin position="420"/>
        <end position="449"/>
    </location>
</feature>
<evidence type="ECO:0000256" key="2">
    <source>
        <dbReference type="SAM" id="Phobius"/>
    </source>
</evidence>
<feature type="domain" description="DUF112" evidence="3">
    <location>
        <begin position="18"/>
        <end position="444"/>
    </location>
</feature>
<protein>
    <submittedName>
        <fullName evidence="4">Tripartite tricarboxylate transporter permease</fullName>
    </submittedName>
</protein>
<keyword evidence="2" id="KW-0812">Transmembrane</keyword>
<dbReference type="AlphaFoldDB" id="A0A940MD12"/>
<comment type="caution">
    <text evidence="4">The sequence shown here is derived from an EMBL/GenBank/DDBJ whole genome shotgun (WGS) entry which is preliminary data.</text>
</comment>
<feature type="transmembrane region" description="Helical" evidence="2">
    <location>
        <begin position="12"/>
        <end position="34"/>
    </location>
</feature>
<name>A0A940MD12_9ACTN</name>
<evidence type="ECO:0000313" key="5">
    <source>
        <dbReference type="Proteomes" id="UP000670475"/>
    </source>
</evidence>
<dbReference type="RefSeq" id="WP_209339495.1">
    <property type="nucleotide sequence ID" value="NZ_JAGIQL010000027.1"/>
</dbReference>
<feature type="transmembrane region" description="Helical" evidence="2">
    <location>
        <begin position="202"/>
        <end position="221"/>
    </location>
</feature>
<keyword evidence="5" id="KW-1185">Reference proteome</keyword>
<feature type="transmembrane region" description="Helical" evidence="2">
    <location>
        <begin position="136"/>
        <end position="157"/>
    </location>
</feature>
<dbReference type="InterPro" id="IPR002823">
    <property type="entry name" value="DUF112_TM"/>
</dbReference>
<feature type="compositionally biased region" description="Low complexity" evidence="1">
    <location>
        <begin position="501"/>
        <end position="515"/>
    </location>
</feature>
<accession>A0A940MD12</accession>
<proteinExistence type="predicted"/>
<feature type="transmembrane region" description="Helical" evidence="2">
    <location>
        <begin position="107"/>
        <end position="130"/>
    </location>
</feature>
<evidence type="ECO:0000256" key="1">
    <source>
        <dbReference type="SAM" id="MobiDB-lite"/>
    </source>
</evidence>
<feature type="region of interest" description="Disordered" evidence="1">
    <location>
        <begin position="501"/>
        <end position="537"/>
    </location>
</feature>
<reference evidence="4" key="1">
    <citation type="submission" date="2021-03" db="EMBL/GenBank/DDBJ databases">
        <title>Whole genome sequence of Streptomyces bomunensis MMS17-BM035.</title>
        <authorList>
            <person name="Lee J.H."/>
        </authorList>
    </citation>
    <scope>NUCLEOTIDE SEQUENCE</scope>
    <source>
        <strain evidence="4">MMS17-BM035</strain>
    </source>
</reference>